<reference evidence="5" key="2">
    <citation type="journal article" date="2019" name="Int. J. Syst. Evol. Microbiol.">
        <title>The Global Catalogue of Microorganisms (GCM) 10K type strain sequencing project: providing services to taxonomists for standard genome sequencing and annotation.</title>
        <authorList>
            <consortium name="The Broad Institute Genomics Platform"/>
            <consortium name="The Broad Institute Genome Sequencing Center for Infectious Disease"/>
            <person name="Wu L."/>
            <person name="Ma J."/>
        </authorList>
    </citation>
    <scope>NUCLEOTIDE SEQUENCE [LARGE SCALE GENOMIC DNA]</scope>
    <source>
        <strain evidence="5">CGMCC 4.5581</strain>
    </source>
</reference>
<keyword evidence="5" id="KW-1185">Reference proteome</keyword>
<feature type="compositionally biased region" description="Polar residues" evidence="1">
    <location>
        <begin position="95"/>
        <end position="108"/>
    </location>
</feature>
<feature type="compositionally biased region" description="Gly residues" evidence="1">
    <location>
        <begin position="125"/>
        <end position="143"/>
    </location>
</feature>
<evidence type="ECO:0000313" key="5">
    <source>
        <dbReference type="Proteomes" id="UP000648663"/>
    </source>
</evidence>
<accession>A0A846LHR7</accession>
<comment type="caution">
    <text evidence="3">The sequence shown here is derived from an EMBL/GenBank/DDBJ whole genome shotgun (WGS) entry which is preliminary data.</text>
</comment>
<evidence type="ECO:0008006" key="6">
    <source>
        <dbReference type="Google" id="ProtNLM"/>
    </source>
</evidence>
<evidence type="ECO:0000313" key="3">
    <source>
        <dbReference type="EMBL" id="NIH67117.1"/>
    </source>
</evidence>
<dbReference type="PROSITE" id="PS51257">
    <property type="entry name" value="PROKAR_LIPOPROTEIN"/>
    <property type="match status" value="1"/>
</dbReference>
<dbReference type="Proteomes" id="UP000552836">
    <property type="component" value="Unassembled WGS sequence"/>
</dbReference>
<proteinExistence type="predicted"/>
<evidence type="ECO:0000313" key="2">
    <source>
        <dbReference type="EMBL" id="GGL52161.1"/>
    </source>
</evidence>
<dbReference type="RefSeq" id="WP_166754591.1">
    <property type="nucleotide sequence ID" value="NZ_BAABJU010000001.1"/>
</dbReference>
<protein>
    <recommendedName>
        <fullName evidence="6">Lipoprotein</fullName>
    </recommendedName>
</protein>
<organism evidence="3 4">
    <name type="scientific">Modestobacter marinus</name>
    <dbReference type="NCBI Taxonomy" id="477641"/>
    <lineage>
        <taxon>Bacteria</taxon>
        <taxon>Bacillati</taxon>
        <taxon>Actinomycetota</taxon>
        <taxon>Actinomycetes</taxon>
        <taxon>Geodermatophilales</taxon>
        <taxon>Geodermatophilaceae</taxon>
        <taxon>Modestobacter</taxon>
    </lineage>
</organism>
<reference evidence="2" key="4">
    <citation type="submission" date="2024-05" db="EMBL/GenBank/DDBJ databases">
        <authorList>
            <person name="Sun Q."/>
            <person name="Zhou Y."/>
        </authorList>
    </citation>
    <scope>NUCLEOTIDE SEQUENCE</scope>
    <source>
        <strain evidence="2">CGMCC 4.5581</strain>
    </source>
</reference>
<evidence type="ECO:0000256" key="1">
    <source>
        <dbReference type="SAM" id="MobiDB-lite"/>
    </source>
</evidence>
<sequence>MSTSRSNRVKAAIGTVSLTGAAMGFMSGCAVGGEEQEAERVYCVDEQDQVVDEEQCEEAERNGGFVGGVPFFFLLGGFGGNRYSVGQTIPQQYTGAATRVNPSDTTARSRAGLPGSGRVTSGTRISGGIGTGGGRVGSGSVGS</sequence>
<dbReference type="EMBL" id="BMMI01000001">
    <property type="protein sequence ID" value="GGL52161.1"/>
    <property type="molecule type" value="Genomic_DNA"/>
</dbReference>
<evidence type="ECO:0000313" key="4">
    <source>
        <dbReference type="Proteomes" id="UP000552836"/>
    </source>
</evidence>
<reference evidence="3 4" key="3">
    <citation type="submission" date="2020-02" db="EMBL/GenBank/DDBJ databases">
        <title>Sequencing the genomes of 1000 actinobacteria strains.</title>
        <authorList>
            <person name="Klenk H.-P."/>
        </authorList>
    </citation>
    <scope>NUCLEOTIDE SEQUENCE [LARGE SCALE GENOMIC DNA]</scope>
    <source>
        <strain evidence="3 4">DSM 45201</strain>
    </source>
</reference>
<feature type="region of interest" description="Disordered" evidence="1">
    <location>
        <begin position="95"/>
        <end position="143"/>
    </location>
</feature>
<dbReference type="EMBL" id="JAAMPA010000001">
    <property type="protein sequence ID" value="NIH67117.1"/>
    <property type="molecule type" value="Genomic_DNA"/>
</dbReference>
<gene>
    <name evidence="3" type="ORF">FB380_001563</name>
    <name evidence="2" type="ORF">GCM10011589_05360</name>
</gene>
<dbReference type="AlphaFoldDB" id="A0A846LHR7"/>
<reference evidence="2" key="1">
    <citation type="journal article" date="2014" name="Int. J. Syst. Evol. Microbiol.">
        <title>Complete genome of a new Firmicutes species belonging to the dominant human colonic microbiota ('Ruminococcus bicirculans') reveals two chromosomes and a selective capacity to utilize plant glucans.</title>
        <authorList>
            <consortium name="NISC Comparative Sequencing Program"/>
            <person name="Wegmann U."/>
            <person name="Louis P."/>
            <person name="Goesmann A."/>
            <person name="Henrissat B."/>
            <person name="Duncan S.H."/>
            <person name="Flint H.J."/>
        </authorList>
    </citation>
    <scope>NUCLEOTIDE SEQUENCE</scope>
    <source>
        <strain evidence="2">CGMCC 4.5581</strain>
    </source>
</reference>
<dbReference type="Proteomes" id="UP000648663">
    <property type="component" value="Unassembled WGS sequence"/>
</dbReference>
<name>A0A846LHR7_9ACTN</name>